<keyword evidence="3" id="KW-1185">Reference proteome</keyword>
<proteinExistence type="predicted"/>
<keyword evidence="1" id="KW-0812">Transmembrane</keyword>
<evidence type="ECO:0000313" key="2">
    <source>
        <dbReference type="EMBL" id="AHC02829.1"/>
    </source>
</evidence>
<feature type="transmembrane region" description="Helical" evidence="1">
    <location>
        <begin position="27"/>
        <end position="56"/>
    </location>
</feature>
<evidence type="ECO:0000256" key="1">
    <source>
        <dbReference type="SAM" id="Phobius"/>
    </source>
</evidence>
<dbReference type="Proteomes" id="UP000152474">
    <property type="component" value="Segment"/>
</dbReference>
<dbReference type="RefSeq" id="YP_009052032.1">
    <property type="nucleotide sequence ID" value="NC_024696.1"/>
</dbReference>
<dbReference type="EMBL" id="KF921519">
    <property type="protein sequence ID" value="AHC02829.1"/>
    <property type="molecule type" value="Genomic_DNA"/>
</dbReference>
<gene>
    <name evidence="2" type="primary">EE12</name>
</gene>
<keyword evidence="1" id="KW-0472">Membrane</keyword>
<dbReference type="OrthoDB" id="40491at10239"/>
<evidence type="ECO:0000313" key="3">
    <source>
        <dbReference type="Proteomes" id="UP000152474"/>
    </source>
</evidence>
<dbReference type="KEGG" id="vg:20098474"/>
<organism evidence="2 3">
    <name type="scientific">Elephant endotheliotropic herpesvirus 5</name>
    <dbReference type="NCBI Taxonomy" id="768738"/>
    <lineage>
        <taxon>Viruses</taxon>
        <taxon>Duplodnaviria</taxon>
        <taxon>Heunggongvirae</taxon>
        <taxon>Peploviricota</taxon>
        <taxon>Herviviricetes</taxon>
        <taxon>Herpesvirales</taxon>
        <taxon>Orthoherpesviridae</taxon>
        <taxon>Betaherpesvirinae</taxon>
        <taxon>Proboscivirus</taxon>
    </lineage>
</organism>
<name>A0A075CZS7_9BETA</name>
<reference evidence="2 3" key="1">
    <citation type="submission" date="2013-11" db="EMBL/GenBank/DDBJ databases">
        <title>Genome sequence of elephant endotheliotropic herpesvirus 5.</title>
        <authorList>
            <person name="Wilkie G.S."/>
            <person name="Davison A.J."/>
            <person name="Denk D."/>
            <person name="Kerr K."/>
            <person name="Redrobe S."/>
            <person name="Steinbach F."/>
            <person name="Dastjerdi A."/>
        </authorList>
    </citation>
    <scope>NUCLEOTIDE SEQUENCE [LARGE SCALE GENOMIC DNA]</scope>
    <source>
        <strain evidence="2 3">Vijay</strain>
    </source>
</reference>
<accession>A0A075CZS7</accession>
<keyword evidence="1" id="KW-1133">Transmembrane helix</keyword>
<sequence>MKNMSGIKYQKTKSVNKSVDRSCMHTWLVILVSYLITMVLIDAFWILYCMFAFGLFGPDQKFVPTREFITNQNVICR</sequence>
<dbReference type="GeneID" id="20098474"/>
<protein>
    <submittedName>
        <fullName evidence="2">Protein EE12</fullName>
    </submittedName>
</protein>